<dbReference type="InterPro" id="IPR023509">
    <property type="entry name" value="DTD-like_sf"/>
</dbReference>
<evidence type="ECO:0000259" key="14">
    <source>
        <dbReference type="PROSITE" id="PS50862"/>
    </source>
</evidence>
<dbReference type="Pfam" id="PF03129">
    <property type="entry name" value="HGTP_anticodon"/>
    <property type="match status" value="1"/>
</dbReference>
<dbReference type="AlphaFoldDB" id="A0A0M0BUK2"/>
<dbReference type="PATRIC" id="fig|1685125.3.peg.441"/>
<dbReference type="Gene3D" id="3.30.930.10">
    <property type="entry name" value="Bira Bifunctional Protein, Domain 2"/>
    <property type="match status" value="1"/>
</dbReference>
<name>A0A0M0BUK2_9ARCH</name>
<proteinExistence type="inferred from homology"/>
<dbReference type="InterPro" id="IPR006195">
    <property type="entry name" value="aa-tRNA-synth_II"/>
</dbReference>
<dbReference type="CDD" id="cd00860">
    <property type="entry name" value="ThrRS_anticodon"/>
    <property type="match status" value="1"/>
</dbReference>
<dbReference type="GO" id="GO:0006435">
    <property type="term" value="P:threonyl-tRNA aminoacylation"/>
    <property type="evidence" value="ECO:0007669"/>
    <property type="project" value="UniProtKB-UniRule"/>
</dbReference>
<evidence type="ECO:0000256" key="8">
    <source>
        <dbReference type="ARBA" id="ARBA00022840"/>
    </source>
</evidence>
<dbReference type="FunFam" id="3.40.50.800:FF:000001">
    <property type="entry name" value="Threonine--tRNA ligase"/>
    <property type="match status" value="1"/>
</dbReference>
<dbReference type="InterPro" id="IPR047246">
    <property type="entry name" value="ThrRS_anticodon"/>
</dbReference>
<keyword evidence="5 13" id="KW-0479">Metal-binding</keyword>
<keyword evidence="2 13" id="KW-0963">Cytoplasm</keyword>
<evidence type="ECO:0000313" key="16">
    <source>
        <dbReference type="Proteomes" id="UP000054016"/>
    </source>
</evidence>
<dbReference type="HAMAP" id="MF_00184">
    <property type="entry name" value="Thr_tRNA_synth"/>
    <property type="match status" value="1"/>
</dbReference>
<feature type="binding site" evidence="13">
    <location>
        <position position="301"/>
    </location>
    <ligand>
        <name>Zn(2+)</name>
        <dbReference type="ChEBI" id="CHEBI:29105"/>
        <note>catalytic</note>
    </ligand>
</feature>
<evidence type="ECO:0000256" key="6">
    <source>
        <dbReference type="ARBA" id="ARBA00022741"/>
    </source>
</evidence>
<dbReference type="PANTHER" id="PTHR11451:SF44">
    <property type="entry name" value="THREONINE--TRNA LIGASE, CHLOROPLASTIC_MITOCHONDRIAL 2"/>
    <property type="match status" value="1"/>
</dbReference>
<dbReference type="Gene3D" id="3.40.50.800">
    <property type="entry name" value="Anticodon-binding domain"/>
    <property type="match status" value="1"/>
</dbReference>
<dbReference type="Gene3D" id="3.50.80.10">
    <property type="entry name" value="D-tyrosyl-tRNA(Tyr) deacylase"/>
    <property type="match status" value="1"/>
</dbReference>
<keyword evidence="8 13" id="KW-0067">ATP-binding</keyword>
<keyword evidence="10 13" id="KW-0648">Protein biosynthesis</keyword>
<evidence type="ECO:0000256" key="9">
    <source>
        <dbReference type="ARBA" id="ARBA00022884"/>
    </source>
</evidence>
<evidence type="ECO:0000256" key="1">
    <source>
        <dbReference type="ARBA" id="ARBA00008226"/>
    </source>
</evidence>
<gene>
    <name evidence="13" type="primary">thrS</name>
    <name evidence="15" type="ORF">AC478_01975</name>
</gene>
<dbReference type="GO" id="GO:0005737">
    <property type="term" value="C:cytoplasm"/>
    <property type="evidence" value="ECO:0007669"/>
    <property type="project" value="UniProtKB-SubCell"/>
</dbReference>
<keyword evidence="11 13" id="KW-0030">Aminoacyl-tRNA synthetase</keyword>
<dbReference type="EMBL" id="LFWV01000021">
    <property type="protein sequence ID" value="KON31861.1"/>
    <property type="molecule type" value="Genomic_DNA"/>
</dbReference>
<comment type="subcellular location">
    <subcellularLocation>
        <location evidence="13">Cytoplasm</location>
    </subcellularLocation>
</comment>
<evidence type="ECO:0000256" key="12">
    <source>
        <dbReference type="ARBA" id="ARBA00049515"/>
    </source>
</evidence>
<accession>A0A0M0BUK2</accession>
<dbReference type="InterPro" id="IPR002314">
    <property type="entry name" value="aa-tRNA-synt_IIb"/>
</dbReference>
<feature type="binding site" evidence="13">
    <location>
        <position position="477"/>
    </location>
    <ligand>
        <name>Zn(2+)</name>
        <dbReference type="ChEBI" id="CHEBI:29105"/>
        <note>catalytic</note>
    </ligand>
</feature>
<evidence type="ECO:0000256" key="3">
    <source>
        <dbReference type="ARBA" id="ARBA00022555"/>
    </source>
</evidence>
<evidence type="ECO:0000256" key="11">
    <source>
        <dbReference type="ARBA" id="ARBA00023146"/>
    </source>
</evidence>
<evidence type="ECO:0000256" key="5">
    <source>
        <dbReference type="ARBA" id="ARBA00022723"/>
    </source>
</evidence>
<dbReference type="SUPFAM" id="SSF55681">
    <property type="entry name" value="Class II aaRS and biotin synthetases"/>
    <property type="match status" value="1"/>
</dbReference>
<evidence type="ECO:0000256" key="4">
    <source>
        <dbReference type="ARBA" id="ARBA00022598"/>
    </source>
</evidence>
<dbReference type="SUPFAM" id="SSF52954">
    <property type="entry name" value="Class II aaRS ABD-related"/>
    <property type="match status" value="1"/>
</dbReference>
<dbReference type="InterPro" id="IPR004154">
    <property type="entry name" value="Anticodon-bd"/>
</dbReference>
<keyword evidence="3 13" id="KW-0820">tRNA-binding</keyword>
<comment type="similarity">
    <text evidence="1 13">Belongs to the class-II aminoacyl-tRNA synthetase family.</text>
</comment>
<keyword evidence="9 13" id="KW-0694">RNA-binding</keyword>
<keyword evidence="4 13" id="KW-0436">Ligase</keyword>
<dbReference type="InterPro" id="IPR015011">
    <property type="entry name" value="Threonyl-tRNA_syn_edit_dom_arc"/>
</dbReference>
<comment type="cofactor">
    <cofactor evidence="13">
        <name>Zn(2+)</name>
        <dbReference type="ChEBI" id="CHEBI:29105"/>
    </cofactor>
    <text evidence="13">Binds 1 zinc ion per subunit.</text>
</comment>
<reference evidence="16" key="1">
    <citation type="submission" date="2015-06" db="EMBL/GenBank/DDBJ databases">
        <title>New insights into the roles of widespread benthic archaea in carbon and nitrogen cycling.</title>
        <authorList>
            <person name="Lazar C.S."/>
            <person name="Baker B.J."/>
            <person name="Seitz K.W."/>
            <person name="Hyde A.S."/>
            <person name="Dick G.J."/>
            <person name="Hinrichs K.-U."/>
            <person name="Teske A.P."/>
        </authorList>
    </citation>
    <scope>NUCLEOTIDE SEQUENCE [LARGE SCALE GENOMIC DNA]</scope>
</reference>
<dbReference type="InterPro" id="IPR002320">
    <property type="entry name" value="Thr-tRNA-ligase_IIa"/>
</dbReference>
<comment type="caution">
    <text evidence="13">Lacks conserved residue(s) required for the propagation of feature annotation.</text>
</comment>
<dbReference type="GO" id="GO:0008270">
    <property type="term" value="F:zinc ion binding"/>
    <property type="evidence" value="ECO:0007669"/>
    <property type="project" value="InterPro"/>
</dbReference>
<dbReference type="FunFam" id="3.30.930.10:FF:000076">
    <property type="entry name" value="Threonine--tRNA ligase"/>
    <property type="match status" value="1"/>
</dbReference>
<dbReference type="GO" id="GO:0004829">
    <property type="term" value="F:threonine-tRNA ligase activity"/>
    <property type="evidence" value="ECO:0007669"/>
    <property type="project" value="UniProtKB-UniRule"/>
</dbReference>
<sequence length="629" mass="72606">MRLLQLHSNYIVYKPVKKEISIAEEAAKEENRVEDVLVLFTAVETGDNSATAKKAIDEVHAFLQNLRVKRILIYPFAHLSSNLSKPSDALRVVKEMESYAKQKDIETYRAPFGWTKQFTLSIKGHPLAEQSRSYAPDTSKAKVPQKISEEESVSAALKAEDTLRSFWHVLQTDGSLVPIEEFKFKGHTNLRKFSQYEIKKSRAVTQMPPHVPLMKRLEIADYEPGSDPGNLRWYPKGRLIKSLLEQFVTAEMTAYGAMEVETPVMYDFNHPSLSDYLNRFPARQYLLQSEDKDLFLRFAACFGQFLMVHDTQFSYRQMPLKLYELTRYSFRREKSGEVCGLRRLRAFTMPDCHAFCTDLEQAKKEFKTRFNLCISVLGSIGLSKDDYEIALRFTKDFYEENKEFIAELAKIYGKPLLAEVWKERFFYFRLKWDANFVDNQNKAAALSTDQIDVENAKRYGITYVDEKGEKLNPLILHCSPSGAIERCVYALLEKAYRTQQKGELPMLPLWLSPTQVRLIPISDGFTEKVEEIAKKIAACCIRVDIDDRSATLQKRIREAEREWVPYVIVVGQRELESGVLAVRDREMHGKVQNINMDDLIAKITDELKGKPFKPLPLPLNLSKRPQFYG</sequence>
<evidence type="ECO:0000256" key="13">
    <source>
        <dbReference type="HAMAP-Rule" id="MF_00184"/>
    </source>
</evidence>
<dbReference type="GO" id="GO:0005524">
    <property type="term" value="F:ATP binding"/>
    <property type="evidence" value="ECO:0007669"/>
    <property type="project" value="UniProtKB-UniRule"/>
</dbReference>
<dbReference type="NCBIfam" id="NF003068">
    <property type="entry name" value="PRK03991.1"/>
    <property type="match status" value="1"/>
</dbReference>
<evidence type="ECO:0000313" key="15">
    <source>
        <dbReference type="EMBL" id="KON31861.1"/>
    </source>
</evidence>
<comment type="catalytic activity">
    <reaction evidence="12 13">
        <text>tRNA(Thr) + L-threonine + ATP = L-threonyl-tRNA(Thr) + AMP + diphosphate + H(+)</text>
        <dbReference type="Rhea" id="RHEA:24624"/>
        <dbReference type="Rhea" id="RHEA-COMP:9670"/>
        <dbReference type="Rhea" id="RHEA-COMP:9704"/>
        <dbReference type="ChEBI" id="CHEBI:15378"/>
        <dbReference type="ChEBI" id="CHEBI:30616"/>
        <dbReference type="ChEBI" id="CHEBI:33019"/>
        <dbReference type="ChEBI" id="CHEBI:57926"/>
        <dbReference type="ChEBI" id="CHEBI:78442"/>
        <dbReference type="ChEBI" id="CHEBI:78534"/>
        <dbReference type="ChEBI" id="CHEBI:456215"/>
        <dbReference type="EC" id="6.1.1.3"/>
    </reaction>
</comment>
<dbReference type="EC" id="6.1.1.3" evidence="13"/>
<dbReference type="Proteomes" id="UP000054016">
    <property type="component" value="Unassembled WGS sequence"/>
</dbReference>
<dbReference type="PANTHER" id="PTHR11451">
    <property type="entry name" value="THREONINE-TRNA LIGASE"/>
    <property type="match status" value="1"/>
</dbReference>
<dbReference type="Pfam" id="PF00587">
    <property type="entry name" value="tRNA-synt_2b"/>
    <property type="match status" value="1"/>
</dbReference>
<organism evidence="15 16">
    <name type="scientific">miscellaneous Crenarchaeota group-1 archaeon SG8-32-3</name>
    <dbReference type="NCBI Taxonomy" id="1685125"/>
    <lineage>
        <taxon>Archaea</taxon>
        <taxon>Candidatus Bathyarchaeota</taxon>
        <taxon>MCG-1</taxon>
    </lineage>
</organism>
<dbReference type="Pfam" id="PF08915">
    <property type="entry name" value="tRNA-Thr_ED"/>
    <property type="match status" value="1"/>
</dbReference>
<feature type="domain" description="Aminoacyl-transfer RNA synthetases class-II family profile" evidence="14">
    <location>
        <begin position="209"/>
        <end position="505"/>
    </location>
</feature>
<dbReference type="InterPro" id="IPR045864">
    <property type="entry name" value="aa-tRNA-synth_II/BPL/LPL"/>
</dbReference>
<evidence type="ECO:0000256" key="10">
    <source>
        <dbReference type="ARBA" id="ARBA00022917"/>
    </source>
</evidence>
<comment type="caution">
    <text evidence="15">The sequence shown here is derived from an EMBL/GenBank/DDBJ whole genome shotgun (WGS) entry which is preliminary data.</text>
</comment>
<dbReference type="GO" id="GO:0000049">
    <property type="term" value="F:tRNA binding"/>
    <property type="evidence" value="ECO:0007669"/>
    <property type="project" value="UniProtKB-KW"/>
</dbReference>
<dbReference type="PROSITE" id="PS50862">
    <property type="entry name" value="AA_TRNA_LIGASE_II"/>
    <property type="match status" value="1"/>
</dbReference>
<comment type="subunit">
    <text evidence="13">Homodimer.</text>
</comment>
<feature type="binding site" evidence="13">
    <location>
        <position position="353"/>
    </location>
    <ligand>
        <name>Zn(2+)</name>
        <dbReference type="ChEBI" id="CHEBI:29105"/>
        <note>catalytic</note>
    </ligand>
</feature>
<evidence type="ECO:0000256" key="2">
    <source>
        <dbReference type="ARBA" id="ARBA00022490"/>
    </source>
</evidence>
<dbReference type="PRINTS" id="PR01047">
    <property type="entry name" value="TRNASYNTHTHR"/>
</dbReference>
<protein>
    <recommendedName>
        <fullName evidence="13">Threonine--tRNA ligase</fullName>
        <ecNumber evidence="13">6.1.1.3</ecNumber>
    </recommendedName>
    <alternativeName>
        <fullName evidence="13">Threonyl-tRNA synthetase</fullName>
        <shortName evidence="13">ThrRS</shortName>
    </alternativeName>
</protein>
<keyword evidence="6 13" id="KW-0547">Nucleotide-binding</keyword>
<keyword evidence="7 13" id="KW-0862">Zinc</keyword>
<dbReference type="NCBIfam" id="TIGR00418">
    <property type="entry name" value="thrS"/>
    <property type="match status" value="1"/>
</dbReference>
<dbReference type="InterPro" id="IPR036621">
    <property type="entry name" value="Anticodon-bd_dom_sf"/>
</dbReference>
<evidence type="ECO:0000256" key="7">
    <source>
        <dbReference type="ARBA" id="ARBA00022833"/>
    </source>
</evidence>